<dbReference type="Proteomes" id="UP000033682">
    <property type="component" value="Unassembled WGS sequence"/>
</dbReference>
<dbReference type="InterPro" id="IPR036034">
    <property type="entry name" value="PDZ_sf"/>
</dbReference>
<reference evidence="14 15" key="1">
    <citation type="submission" date="2015-01" db="EMBL/GenBank/DDBJ databases">
        <title>Comparative genomics of the lactic acid bacteria isolated from the honey bee gut.</title>
        <authorList>
            <person name="Ellegaard K.M."/>
            <person name="Tamarit D."/>
            <person name="Javelind E."/>
            <person name="Olofsson T."/>
            <person name="Andersson S.G."/>
            <person name="Vasquez A."/>
        </authorList>
    </citation>
    <scope>NUCLEOTIDE SEQUENCE [LARGE SCALE GENOMIC DNA]</scope>
    <source>
        <strain evidence="14 15">Hma11</strain>
    </source>
</reference>
<dbReference type="GO" id="GO:0046872">
    <property type="term" value="F:metal ion binding"/>
    <property type="evidence" value="ECO:0007669"/>
    <property type="project" value="UniProtKB-KW"/>
</dbReference>
<feature type="transmembrane region" description="Helical" evidence="11">
    <location>
        <begin position="174"/>
        <end position="195"/>
    </location>
</feature>
<name>A0A0F4LT68_9LACO</name>
<dbReference type="InterPro" id="IPR008915">
    <property type="entry name" value="Peptidase_M50"/>
</dbReference>
<feature type="transmembrane region" description="Helical" evidence="11">
    <location>
        <begin position="390"/>
        <end position="413"/>
    </location>
</feature>
<accession>A0A0F4LT68</accession>
<evidence type="ECO:0000256" key="1">
    <source>
        <dbReference type="ARBA" id="ARBA00001947"/>
    </source>
</evidence>
<dbReference type="NCBIfam" id="TIGR00054">
    <property type="entry name" value="RIP metalloprotease RseP"/>
    <property type="match status" value="1"/>
</dbReference>
<evidence type="ECO:0000256" key="7">
    <source>
        <dbReference type="ARBA" id="ARBA00022833"/>
    </source>
</evidence>
<gene>
    <name evidence="14" type="ORF">JF72_08030</name>
</gene>
<dbReference type="Pfam" id="PF02163">
    <property type="entry name" value="Peptidase_M50"/>
    <property type="match status" value="1"/>
</dbReference>
<dbReference type="AlphaFoldDB" id="A0A0F4LT68"/>
<dbReference type="CDD" id="cd23081">
    <property type="entry name" value="cpPDZ_EcRseP-like"/>
    <property type="match status" value="1"/>
</dbReference>
<keyword evidence="4" id="KW-0645">Protease</keyword>
<dbReference type="SUPFAM" id="SSF50156">
    <property type="entry name" value="PDZ domain-like"/>
    <property type="match status" value="1"/>
</dbReference>
<dbReference type="EC" id="3.4.24.-" evidence="11"/>
<evidence type="ECO:0000256" key="5">
    <source>
        <dbReference type="ARBA" id="ARBA00022692"/>
    </source>
</evidence>
<keyword evidence="10 11" id="KW-0472">Membrane</keyword>
<dbReference type="STRING" id="303541.JF72_08030"/>
<dbReference type="HOGENOM" id="CLU_025778_1_0_9"/>
<evidence type="ECO:0000256" key="11">
    <source>
        <dbReference type="RuleBase" id="RU362031"/>
    </source>
</evidence>
<dbReference type="RefSeq" id="WP_046307052.1">
    <property type="nucleotide sequence ID" value="NZ_CAMLOK010000001.1"/>
</dbReference>
<dbReference type="Pfam" id="PF17820">
    <property type="entry name" value="PDZ_6"/>
    <property type="match status" value="1"/>
</dbReference>
<comment type="caution">
    <text evidence="14">The sequence shown here is derived from an EMBL/GenBank/DDBJ whole genome shotgun (WGS) entry which is preliminary data.</text>
</comment>
<evidence type="ECO:0000259" key="13">
    <source>
        <dbReference type="Pfam" id="PF17820"/>
    </source>
</evidence>
<evidence type="ECO:0000256" key="10">
    <source>
        <dbReference type="ARBA" id="ARBA00023136"/>
    </source>
</evidence>
<dbReference type="InterPro" id="IPR041489">
    <property type="entry name" value="PDZ_6"/>
</dbReference>
<evidence type="ECO:0000256" key="3">
    <source>
        <dbReference type="ARBA" id="ARBA00007931"/>
    </source>
</evidence>
<evidence type="ECO:0000256" key="4">
    <source>
        <dbReference type="ARBA" id="ARBA00022670"/>
    </source>
</evidence>
<sequence length="418" mass="45804">MKGILIFLVVFGLLVFVHEFGHFIVAKKCGILVREFSIGMGPKLFQVRRNPTTYTIRWLPLGGYVRLASKDDETELSPGMNVILQLNNQNKVVRIDASESDIPVEGIPVQVIKADLVDKLVIEGYENGDEEKPVRYSVDHDATVIDQSKTELIIAPRDTQFQEANVWQKLATNVAGPLMNILLGFVVFMIWTFTIPGPATTTIQSVSPNSPADVAKIKKGAKFVSINGHKTSSFEDVSKIIAQSKGENLKIVLEKNNQTTTATVKPKVVKVSGQTVYQIGIKAQSDDRAISKAKRGWNTAVSTTGMIFNALGGLIRNFSLNKLSGPVGIYSQTAQVSQMGFSYLLAFLAMISINLGIVNLVPIPGLDGGKFLLNIIEIFRGKPISENHEAIVELVGFGLLLLLIIAVTGNDIYRYFIK</sequence>
<comment type="subcellular location">
    <subcellularLocation>
        <location evidence="2">Membrane</location>
        <topology evidence="2">Multi-pass membrane protein</topology>
    </subcellularLocation>
</comment>
<comment type="cofactor">
    <cofactor evidence="1 11">
        <name>Zn(2+)</name>
        <dbReference type="ChEBI" id="CHEBI:29105"/>
    </cofactor>
</comment>
<dbReference type="GO" id="GO:0004222">
    <property type="term" value="F:metalloendopeptidase activity"/>
    <property type="evidence" value="ECO:0007669"/>
    <property type="project" value="InterPro"/>
</dbReference>
<dbReference type="Gene3D" id="2.30.42.10">
    <property type="match status" value="1"/>
</dbReference>
<evidence type="ECO:0000313" key="15">
    <source>
        <dbReference type="Proteomes" id="UP000033682"/>
    </source>
</evidence>
<keyword evidence="8 11" id="KW-1133">Transmembrane helix</keyword>
<keyword evidence="9 11" id="KW-0482">Metalloprotease</keyword>
<keyword evidence="7 11" id="KW-0862">Zinc</keyword>
<evidence type="ECO:0000256" key="6">
    <source>
        <dbReference type="ARBA" id="ARBA00022801"/>
    </source>
</evidence>
<organism evidence="14 15">
    <name type="scientific">Lactobacillus apis</name>
    <dbReference type="NCBI Taxonomy" id="303541"/>
    <lineage>
        <taxon>Bacteria</taxon>
        <taxon>Bacillati</taxon>
        <taxon>Bacillota</taxon>
        <taxon>Bacilli</taxon>
        <taxon>Lactobacillales</taxon>
        <taxon>Lactobacillaceae</taxon>
        <taxon>Lactobacillus</taxon>
    </lineage>
</organism>
<evidence type="ECO:0000256" key="9">
    <source>
        <dbReference type="ARBA" id="ARBA00023049"/>
    </source>
</evidence>
<feature type="transmembrane region" description="Helical" evidence="11">
    <location>
        <begin position="341"/>
        <end position="363"/>
    </location>
</feature>
<evidence type="ECO:0000259" key="12">
    <source>
        <dbReference type="Pfam" id="PF02163"/>
    </source>
</evidence>
<keyword evidence="5 11" id="KW-0812">Transmembrane</keyword>
<comment type="similarity">
    <text evidence="3 11">Belongs to the peptidase M50B family.</text>
</comment>
<dbReference type="EMBL" id="JXLG01000005">
    <property type="protein sequence ID" value="KJY61513.1"/>
    <property type="molecule type" value="Genomic_DNA"/>
</dbReference>
<dbReference type="PANTHER" id="PTHR42837">
    <property type="entry name" value="REGULATOR OF SIGMA-E PROTEASE RSEP"/>
    <property type="match status" value="1"/>
</dbReference>
<evidence type="ECO:0000256" key="2">
    <source>
        <dbReference type="ARBA" id="ARBA00004141"/>
    </source>
</evidence>
<dbReference type="InterPro" id="IPR004387">
    <property type="entry name" value="Pept_M50_Zn"/>
</dbReference>
<keyword evidence="6 11" id="KW-0378">Hydrolase</keyword>
<dbReference type="GO" id="GO:0006508">
    <property type="term" value="P:proteolysis"/>
    <property type="evidence" value="ECO:0007669"/>
    <property type="project" value="UniProtKB-KW"/>
</dbReference>
<keyword evidence="11" id="KW-0479">Metal-binding</keyword>
<evidence type="ECO:0000256" key="8">
    <source>
        <dbReference type="ARBA" id="ARBA00022989"/>
    </source>
</evidence>
<proteinExistence type="inferred from homology"/>
<evidence type="ECO:0000313" key="14">
    <source>
        <dbReference type="EMBL" id="KJY61513.1"/>
    </source>
</evidence>
<dbReference type="CDD" id="cd06163">
    <property type="entry name" value="S2P-M50_PDZ_RseP-like"/>
    <property type="match status" value="1"/>
</dbReference>
<dbReference type="GO" id="GO:0016020">
    <property type="term" value="C:membrane"/>
    <property type="evidence" value="ECO:0007669"/>
    <property type="project" value="UniProtKB-SubCell"/>
</dbReference>
<feature type="domain" description="PDZ" evidence="13">
    <location>
        <begin position="203"/>
        <end position="254"/>
    </location>
</feature>
<keyword evidence="15" id="KW-1185">Reference proteome</keyword>
<feature type="domain" description="Peptidase M50" evidence="12">
    <location>
        <begin position="7"/>
        <end position="403"/>
    </location>
</feature>
<dbReference type="PATRIC" id="fig|303541.3.peg.960"/>
<dbReference type="PANTHER" id="PTHR42837:SF2">
    <property type="entry name" value="MEMBRANE METALLOPROTEASE ARASP2, CHLOROPLASTIC-RELATED"/>
    <property type="match status" value="1"/>
</dbReference>
<protein>
    <recommendedName>
        <fullName evidence="11">Zinc metalloprotease</fullName>
        <ecNumber evidence="11">3.4.24.-</ecNumber>
    </recommendedName>
</protein>